<keyword evidence="2" id="KW-0732">Signal</keyword>
<name>A0A9D2KU08_9BACE</name>
<dbReference type="InterPro" id="IPR024361">
    <property type="entry name" value="BACON"/>
</dbReference>
<evidence type="ECO:0000259" key="3">
    <source>
        <dbReference type="Pfam" id="PF13004"/>
    </source>
</evidence>
<dbReference type="Proteomes" id="UP000823860">
    <property type="component" value="Unassembled WGS sequence"/>
</dbReference>
<dbReference type="Gene3D" id="3.40.390.10">
    <property type="entry name" value="Collagenase (Catalytic Domain)"/>
    <property type="match status" value="1"/>
</dbReference>
<dbReference type="InterPro" id="IPR024079">
    <property type="entry name" value="MetalloPept_cat_dom_sf"/>
</dbReference>
<evidence type="ECO:0000256" key="1">
    <source>
        <dbReference type="SAM" id="MobiDB-lite"/>
    </source>
</evidence>
<protein>
    <recommendedName>
        <fullName evidence="3">BACON domain-containing protein</fullName>
    </recommendedName>
</protein>
<feature type="region of interest" description="Disordered" evidence="1">
    <location>
        <begin position="544"/>
        <end position="572"/>
    </location>
</feature>
<comment type="caution">
    <text evidence="4">The sequence shown here is derived from an EMBL/GenBank/DDBJ whole genome shotgun (WGS) entry which is preliminary data.</text>
</comment>
<reference evidence="4" key="2">
    <citation type="submission" date="2021-04" db="EMBL/GenBank/DDBJ databases">
        <authorList>
            <person name="Gilroy R."/>
        </authorList>
    </citation>
    <scope>NUCLEOTIDE SEQUENCE</scope>
    <source>
        <strain evidence="4">ChiHecec1B25-7008</strain>
    </source>
</reference>
<dbReference type="InterPro" id="IPR019026">
    <property type="entry name" value="Peptidase_M64_IgA"/>
</dbReference>
<organism evidence="4 5">
    <name type="scientific">Candidatus Bacteroides intestinavium</name>
    <dbReference type="NCBI Taxonomy" id="2838469"/>
    <lineage>
        <taxon>Bacteria</taxon>
        <taxon>Pseudomonadati</taxon>
        <taxon>Bacteroidota</taxon>
        <taxon>Bacteroidia</taxon>
        <taxon>Bacteroidales</taxon>
        <taxon>Bacteroidaceae</taxon>
        <taxon>Bacteroides</taxon>
    </lineage>
</organism>
<accession>A0A9D2KU08</accession>
<proteinExistence type="predicted"/>
<dbReference type="InterPro" id="IPR013783">
    <property type="entry name" value="Ig-like_fold"/>
</dbReference>
<dbReference type="Pfam" id="PF09471">
    <property type="entry name" value="Peptidase_M64"/>
    <property type="match status" value="1"/>
</dbReference>
<feature type="domain" description="BACON" evidence="3">
    <location>
        <begin position="58"/>
        <end position="115"/>
    </location>
</feature>
<reference evidence="4" key="1">
    <citation type="journal article" date="2021" name="PeerJ">
        <title>Extensive microbial diversity within the chicken gut microbiome revealed by metagenomics and culture.</title>
        <authorList>
            <person name="Gilroy R."/>
            <person name="Ravi A."/>
            <person name="Getino M."/>
            <person name="Pursley I."/>
            <person name="Horton D.L."/>
            <person name="Alikhan N.F."/>
            <person name="Baker D."/>
            <person name="Gharbi K."/>
            <person name="Hall N."/>
            <person name="Watson M."/>
            <person name="Adriaenssens E.M."/>
            <person name="Foster-Nyarko E."/>
            <person name="Jarju S."/>
            <person name="Secka A."/>
            <person name="Antonio M."/>
            <person name="Oren A."/>
            <person name="Chaudhuri R.R."/>
            <person name="La Ragione R."/>
            <person name="Hildebrand F."/>
            <person name="Pallen M.J."/>
        </authorList>
    </citation>
    <scope>NUCLEOTIDE SEQUENCE</scope>
    <source>
        <strain evidence="4">ChiHecec1B25-7008</strain>
    </source>
</reference>
<dbReference type="EMBL" id="DWZE01000136">
    <property type="protein sequence ID" value="HJA84528.1"/>
    <property type="molecule type" value="Genomic_DNA"/>
</dbReference>
<dbReference type="CDD" id="cd14948">
    <property type="entry name" value="BACON"/>
    <property type="match status" value="1"/>
</dbReference>
<evidence type="ECO:0000313" key="4">
    <source>
        <dbReference type="EMBL" id="HJA84528.1"/>
    </source>
</evidence>
<evidence type="ECO:0000256" key="2">
    <source>
        <dbReference type="SAM" id="SignalP"/>
    </source>
</evidence>
<dbReference type="AlphaFoldDB" id="A0A9D2KU08"/>
<feature type="domain" description="BACON" evidence="3">
    <location>
        <begin position="156"/>
        <end position="215"/>
    </location>
</feature>
<dbReference type="GO" id="GO:0008237">
    <property type="term" value="F:metallopeptidase activity"/>
    <property type="evidence" value="ECO:0007669"/>
    <property type="project" value="InterPro"/>
</dbReference>
<feature type="chain" id="PRO_5038712531" description="BACON domain-containing protein" evidence="2">
    <location>
        <begin position="24"/>
        <end position="572"/>
    </location>
</feature>
<dbReference type="PROSITE" id="PS51257">
    <property type="entry name" value="PROKAR_LIPOPROTEIN"/>
    <property type="match status" value="1"/>
</dbReference>
<sequence length="572" mass="62796">MKKILLSLWAVLNLVLWTGCSNDEGPQPSLELANPDAEFVLGADRNAMLAVSFTSTSDWQASTNVSWAVPSPQRGTAGAATLNLLASTKNDTGNNRQGVLTIKAGELTLTVKFTQSVMPVITTGQDVYPVPAAGGAFTLDYQTNLTGPFTLLTADGNSVDWVQTAPESRTMQNGELTLQVAKNPYDNERSAQLILQGTDENGATVSSNTFTLTQAARSVGTSQSMADDKQVYQLQTHSEGNGVPLVLMGDGFLDTDISSGYYEQAMQQAMENLFTEEPYRSLRDLFDVWMVTAVSRNNAFTSGYSTAFSSQVDALNGNANSTLIAGDDEKVMAYAQLVPELAANPDLFEEALCIVVLNSTVYAGTCWFGFNNAGQVMEFAVCYCPMIYGLEDDMFRRVLCHEAGGHGFAKLMDEYSYQEMGAMPESEIQTHQTWQEELGWAMNVDFTPNSQEVVWSRFLYDERYQGADAYGETLGIYQGACTYWSGAYRPTNESMMRSNKNGFNAPSREAIYKRIMKLAYGDNWNYDYEEFVAFDQAHLPQPVGTQTKAADGGTKPFAAPRFAGRPLIYARP</sequence>
<evidence type="ECO:0000313" key="5">
    <source>
        <dbReference type="Proteomes" id="UP000823860"/>
    </source>
</evidence>
<gene>
    <name evidence="4" type="ORF">H9785_11260</name>
</gene>
<feature type="signal peptide" evidence="2">
    <location>
        <begin position="1"/>
        <end position="23"/>
    </location>
</feature>
<dbReference type="Gene3D" id="2.60.40.10">
    <property type="entry name" value="Immunoglobulins"/>
    <property type="match status" value="2"/>
</dbReference>
<dbReference type="Pfam" id="PF13004">
    <property type="entry name" value="BACON"/>
    <property type="match status" value="2"/>
</dbReference>